<sequence>MNGIISKNVNSIEISGIRKFYNKVQNYPEALSLTLGQPDFKVPSKIKEAIVDAIEKNRTEYTANAGIEVLREEISLYLKNSFKIKFDEEEICLTVGGSEGLFSVFGTLIESGDKVLIPTPAYPAYESCVRILGGKVINYELKEDFSINYEKLEELIIKEKPKAIVVSYPSNPTGAILTKEDRDALYNILKDKEIVIISDEIYSSLSFEKEYYSIAQFEDIREKVILVSGFSKMFSMTGLRLGYICAAERLMNGIIKVHQYNVSCAPSIVQWGALEGLRNCIPEVEYMKSEFIKRRDFVYKGLVDLGLDVNMPKGAFYIFPSIKKFNLESEVFCERALKEGKIAMVPGNAFGSGGEGYLRISYSYSMETLQEALIRLEKFIKKI</sequence>
<dbReference type="STRING" id="36844.SAMN04488501_11162"/>
<keyword evidence="3 6" id="KW-0032">Aminotransferase</keyword>
<dbReference type="InterPro" id="IPR004838">
    <property type="entry name" value="NHTrfase_class1_PyrdxlP-BS"/>
</dbReference>
<dbReference type="InterPro" id="IPR015422">
    <property type="entry name" value="PyrdxlP-dep_Trfase_small"/>
</dbReference>
<keyword evidence="5" id="KW-0663">Pyridoxal phosphate</keyword>
<dbReference type="Pfam" id="PF00155">
    <property type="entry name" value="Aminotran_1_2"/>
    <property type="match status" value="1"/>
</dbReference>
<dbReference type="GO" id="GO:0006520">
    <property type="term" value="P:amino acid metabolic process"/>
    <property type="evidence" value="ECO:0007669"/>
    <property type="project" value="InterPro"/>
</dbReference>
<evidence type="ECO:0000256" key="6">
    <source>
        <dbReference type="RuleBase" id="RU000481"/>
    </source>
</evidence>
<comment type="caution">
    <text evidence="8">The sequence shown here is derived from an EMBL/GenBank/DDBJ whole genome shotgun (WGS) entry which is preliminary data.</text>
</comment>
<dbReference type="Proteomes" id="UP000037043">
    <property type="component" value="Unassembled WGS sequence"/>
</dbReference>
<reference evidence="9" key="1">
    <citation type="submission" date="2015-08" db="EMBL/GenBank/DDBJ databases">
        <title>Genome sequence of the strict anaerobe Clostridium homopropionicum LuHBu1 (DSM 5847T).</title>
        <authorList>
            <person name="Poehlein A."/>
            <person name="Beck M."/>
            <person name="Schiel-Bengelsdorf B."/>
            <person name="Bengelsdorf F.R."/>
            <person name="Daniel R."/>
            <person name="Duerre P."/>
        </authorList>
    </citation>
    <scope>NUCLEOTIDE SEQUENCE [LARGE SCALE GENOMIC DNA]</scope>
    <source>
        <strain evidence="9">DSM 5847</strain>
    </source>
</reference>
<dbReference type="PROSITE" id="PS00105">
    <property type="entry name" value="AA_TRANSFER_CLASS_1"/>
    <property type="match status" value="1"/>
</dbReference>
<evidence type="ECO:0000256" key="4">
    <source>
        <dbReference type="ARBA" id="ARBA00022679"/>
    </source>
</evidence>
<comment type="similarity">
    <text evidence="2 6">Belongs to the class-I pyridoxal-phosphate-dependent aminotransferase family.</text>
</comment>
<feature type="domain" description="Aminotransferase class I/classII large" evidence="7">
    <location>
        <begin position="31"/>
        <end position="375"/>
    </location>
</feature>
<evidence type="ECO:0000256" key="1">
    <source>
        <dbReference type="ARBA" id="ARBA00001933"/>
    </source>
</evidence>
<evidence type="ECO:0000259" key="7">
    <source>
        <dbReference type="Pfam" id="PF00155"/>
    </source>
</evidence>
<dbReference type="PATRIC" id="fig|1121318.3.peg.1423"/>
<name>A0A0L6ZBR0_9CLOT</name>
<dbReference type="GO" id="GO:0030170">
    <property type="term" value="F:pyridoxal phosphate binding"/>
    <property type="evidence" value="ECO:0007669"/>
    <property type="project" value="InterPro"/>
</dbReference>
<dbReference type="EMBL" id="LHUR01000018">
    <property type="protein sequence ID" value="KOA20213.1"/>
    <property type="molecule type" value="Genomic_DNA"/>
</dbReference>
<dbReference type="AlphaFoldDB" id="A0A0L6ZBR0"/>
<evidence type="ECO:0000256" key="3">
    <source>
        <dbReference type="ARBA" id="ARBA00022576"/>
    </source>
</evidence>
<dbReference type="EC" id="2.6.1.-" evidence="6"/>
<evidence type="ECO:0000256" key="2">
    <source>
        <dbReference type="ARBA" id="ARBA00007441"/>
    </source>
</evidence>
<gene>
    <name evidence="8" type="primary">patA_3</name>
    <name evidence="8" type="ORF">CLHOM_14120</name>
</gene>
<dbReference type="InterPro" id="IPR015421">
    <property type="entry name" value="PyrdxlP-dep_Trfase_major"/>
</dbReference>
<evidence type="ECO:0000256" key="5">
    <source>
        <dbReference type="ARBA" id="ARBA00022898"/>
    </source>
</evidence>
<dbReference type="InterPro" id="IPR015424">
    <property type="entry name" value="PyrdxlP-dep_Trfase"/>
</dbReference>
<protein>
    <recommendedName>
        <fullName evidence="6">Aminotransferase</fullName>
        <ecNumber evidence="6">2.6.1.-</ecNumber>
    </recommendedName>
</protein>
<dbReference type="InterPro" id="IPR050596">
    <property type="entry name" value="AspAT/PAT-like"/>
</dbReference>
<dbReference type="Gene3D" id="3.40.640.10">
    <property type="entry name" value="Type I PLP-dependent aspartate aminotransferase-like (Major domain)"/>
    <property type="match status" value="1"/>
</dbReference>
<dbReference type="InterPro" id="IPR004839">
    <property type="entry name" value="Aminotransferase_I/II_large"/>
</dbReference>
<dbReference type="SUPFAM" id="SSF53383">
    <property type="entry name" value="PLP-dependent transferases"/>
    <property type="match status" value="1"/>
</dbReference>
<keyword evidence="4 6" id="KW-0808">Transferase</keyword>
<comment type="cofactor">
    <cofactor evidence="1 6">
        <name>pyridoxal 5'-phosphate</name>
        <dbReference type="ChEBI" id="CHEBI:597326"/>
    </cofactor>
</comment>
<dbReference type="RefSeq" id="WP_052220975.1">
    <property type="nucleotide sequence ID" value="NZ_LHUR01000018.1"/>
</dbReference>
<evidence type="ECO:0000313" key="8">
    <source>
        <dbReference type="EMBL" id="KOA20213.1"/>
    </source>
</evidence>
<evidence type="ECO:0000313" key="9">
    <source>
        <dbReference type="Proteomes" id="UP000037043"/>
    </source>
</evidence>
<dbReference type="Gene3D" id="3.90.1150.10">
    <property type="entry name" value="Aspartate Aminotransferase, domain 1"/>
    <property type="match status" value="1"/>
</dbReference>
<dbReference type="GO" id="GO:0008483">
    <property type="term" value="F:transaminase activity"/>
    <property type="evidence" value="ECO:0007669"/>
    <property type="project" value="UniProtKB-KW"/>
</dbReference>
<organism evidence="8 9">
    <name type="scientific">Clostridium homopropionicum DSM 5847</name>
    <dbReference type="NCBI Taxonomy" id="1121318"/>
    <lineage>
        <taxon>Bacteria</taxon>
        <taxon>Bacillati</taxon>
        <taxon>Bacillota</taxon>
        <taxon>Clostridia</taxon>
        <taxon>Eubacteriales</taxon>
        <taxon>Clostridiaceae</taxon>
        <taxon>Clostridium</taxon>
    </lineage>
</organism>
<dbReference type="PANTHER" id="PTHR46383">
    <property type="entry name" value="ASPARTATE AMINOTRANSFERASE"/>
    <property type="match status" value="1"/>
</dbReference>
<keyword evidence="9" id="KW-1185">Reference proteome</keyword>
<dbReference type="PANTHER" id="PTHR46383:SF4">
    <property type="entry name" value="AMINOTRANSFERASE"/>
    <property type="match status" value="1"/>
</dbReference>
<proteinExistence type="inferred from homology"/>
<accession>A0A0L6ZBR0</accession>
<dbReference type="CDD" id="cd00609">
    <property type="entry name" value="AAT_like"/>
    <property type="match status" value="1"/>
</dbReference>